<dbReference type="PROSITE" id="PS51123">
    <property type="entry name" value="OMPA_2"/>
    <property type="match status" value="1"/>
</dbReference>
<evidence type="ECO:0000256" key="3">
    <source>
        <dbReference type="SAM" id="Phobius"/>
    </source>
</evidence>
<feature type="domain" description="OmpA-like" evidence="4">
    <location>
        <begin position="83"/>
        <end position="209"/>
    </location>
</feature>
<evidence type="ECO:0000256" key="2">
    <source>
        <dbReference type="SAM" id="MobiDB-lite"/>
    </source>
</evidence>
<dbReference type="GO" id="GO:0016020">
    <property type="term" value="C:membrane"/>
    <property type="evidence" value="ECO:0007669"/>
    <property type="project" value="UniProtKB-UniRule"/>
</dbReference>
<dbReference type="eggNOG" id="COG1360">
    <property type="taxonomic scope" value="Bacteria"/>
</dbReference>
<keyword evidence="1 3" id="KW-0472">Membrane</keyword>
<dbReference type="PATRIC" id="fig|1254432.3.peg.10553"/>
<dbReference type="Proteomes" id="UP000014803">
    <property type="component" value="Chromosome"/>
</dbReference>
<dbReference type="Gene3D" id="3.30.1330.60">
    <property type="entry name" value="OmpA-like domain"/>
    <property type="match status" value="1"/>
</dbReference>
<dbReference type="STRING" id="1254432.SCE1572_46710"/>
<dbReference type="KEGG" id="scu:SCE1572_46710"/>
<evidence type="ECO:0000256" key="1">
    <source>
        <dbReference type="PROSITE-ProRule" id="PRU00473"/>
    </source>
</evidence>
<dbReference type="AlphaFoldDB" id="S4Y7C8"/>
<dbReference type="CDD" id="cd07185">
    <property type="entry name" value="OmpA_C-like"/>
    <property type="match status" value="1"/>
</dbReference>
<reference evidence="5 6" key="1">
    <citation type="journal article" date="2013" name="Sci. Rep.">
        <title>Extraordinary expansion of a Sorangium cellulosum genome from an alkaline milieu.</title>
        <authorList>
            <person name="Han K."/>
            <person name="Li Z.F."/>
            <person name="Peng R."/>
            <person name="Zhu L.P."/>
            <person name="Zhou T."/>
            <person name="Wang L.G."/>
            <person name="Li S.G."/>
            <person name="Zhang X.B."/>
            <person name="Hu W."/>
            <person name="Wu Z.H."/>
            <person name="Qin N."/>
            <person name="Li Y.Z."/>
        </authorList>
    </citation>
    <scope>NUCLEOTIDE SEQUENCE [LARGE SCALE GENOMIC DNA]</scope>
    <source>
        <strain evidence="5 6">So0157-2</strain>
    </source>
</reference>
<dbReference type="EMBL" id="CP003969">
    <property type="protein sequence ID" value="AGP41332.1"/>
    <property type="molecule type" value="Genomic_DNA"/>
</dbReference>
<dbReference type="Pfam" id="PF00691">
    <property type="entry name" value="OmpA"/>
    <property type="match status" value="1"/>
</dbReference>
<feature type="transmembrane region" description="Helical" evidence="3">
    <location>
        <begin position="20"/>
        <end position="41"/>
    </location>
</feature>
<dbReference type="RefSeq" id="WP_020741180.1">
    <property type="nucleotide sequence ID" value="NC_021658.1"/>
</dbReference>
<feature type="compositionally biased region" description="Basic and acidic residues" evidence="2">
    <location>
        <begin position="192"/>
        <end position="202"/>
    </location>
</feature>
<evidence type="ECO:0000313" key="6">
    <source>
        <dbReference type="Proteomes" id="UP000014803"/>
    </source>
</evidence>
<dbReference type="PANTHER" id="PTHR30329:SF21">
    <property type="entry name" value="LIPOPROTEIN YIAD-RELATED"/>
    <property type="match status" value="1"/>
</dbReference>
<keyword evidence="3" id="KW-0812">Transmembrane</keyword>
<dbReference type="InterPro" id="IPR050330">
    <property type="entry name" value="Bact_OuterMem_StrucFunc"/>
</dbReference>
<feature type="region of interest" description="Disordered" evidence="2">
    <location>
        <begin position="184"/>
        <end position="212"/>
    </location>
</feature>
<name>S4Y7C8_SORCE</name>
<organism evidence="5 6">
    <name type="scientific">Sorangium cellulosum So0157-2</name>
    <dbReference type="NCBI Taxonomy" id="1254432"/>
    <lineage>
        <taxon>Bacteria</taxon>
        <taxon>Pseudomonadati</taxon>
        <taxon>Myxococcota</taxon>
        <taxon>Polyangia</taxon>
        <taxon>Polyangiales</taxon>
        <taxon>Polyangiaceae</taxon>
        <taxon>Sorangium</taxon>
    </lineage>
</organism>
<evidence type="ECO:0000259" key="4">
    <source>
        <dbReference type="PROSITE" id="PS51123"/>
    </source>
</evidence>
<dbReference type="InterPro" id="IPR006665">
    <property type="entry name" value="OmpA-like"/>
</dbReference>
<gene>
    <name evidence="5" type="ORF">SCE1572_46710</name>
</gene>
<protein>
    <submittedName>
        <fullName evidence="5">Membrane protein</fullName>
    </submittedName>
</protein>
<dbReference type="HOGENOM" id="CLU_1265694_0_0_7"/>
<dbReference type="InterPro" id="IPR036737">
    <property type="entry name" value="OmpA-like_sf"/>
</dbReference>
<dbReference type="NCBIfam" id="NF006547">
    <property type="entry name" value="PRK09040.1"/>
    <property type="match status" value="1"/>
</dbReference>
<dbReference type="PANTHER" id="PTHR30329">
    <property type="entry name" value="STATOR ELEMENT OF FLAGELLAR MOTOR COMPLEX"/>
    <property type="match status" value="1"/>
</dbReference>
<sequence length="212" mass="23098">MAMSLMPAEDEAPEQAAVWPVFGDLMACLFGLFVLFFVWAISFQVDLTRDLAAERATRAAERARLEALERALAGPLAEGRITLTEGRIGIRGSILFELNSAELQPEGIALLRALADPLKAYLEHHDELIMVSGFTDDRPLTSSSRGYADNWELSAQRALTVTRALAAAGVPDTALFAAGFGERHPVAPNDTSENRAKNRRVEISPIPRRSAP</sequence>
<keyword evidence="3" id="KW-1133">Transmembrane helix</keyword>
<accession>S4Y7C8</accession>
<evidence type="ECO:0000313" key="5">
    <source>
        <dbReference type="EMBL" id="AGP41332.1"/>
    </source>
</evidence>
<proteinExistence type="predicted"/>
<dbReference type="SUPFAM" id="SSF103088">
    <property type="entry name" value="OmpA-like"/>
    <property type="match status" value="1"/>
</dbReference>